<feature type="compositionally biased region" description="Polar residues" evidence="1">
    <location>
        <begin position="32"/>
        <end position="49"/>
    </location>
</feature>
<evidence type="ECO:0000313" key="2">
    <source>
        <dbReference type="EMBL" id="CAB1458957.1"/>
    </source>
</evidence>
<name>A0A9N7ZDB6_PLEPL</name>
<organism evidence="2 3">
    <name type="scientific">Pleuronectes platessa</name>
    <name type="common">European plaice</name>
    <dbReference type="NCBI Taxonomy" id="8262"/>
    <lineage>
        <taxon>Eukaryota</taxon>
        <taxon>Metazoa</taxon>
        <taxon>Chordata</taxon>
        <taxon>Craniata</taxon>
        <taxon>Vertebrata</taxon>
        <taxon>Euteleostomi</taxon>
        <taxon>Actinopterygii</taxon>
        <taxon>Neopterygii</taxon>
        <taxon>Teleostei</taxon>
        <taxon>Neoteleostei</taxon>
        <taxon>Acanthomorphata</taxon>
        <taxon>Carangaria</taxon>
        <taxon>Pleuronectiformes</taxon>
        <taxon>Pleuronectoidei</taxon>
        <taxon>Pleuronectidae</taxon>
        <taxon>Pleuronectes</taxon>
    </lineage>
</organism>
<protein>
    <submittedName>
        <fullName evidence="2">Uncharacterized protein</fullName>
    </submittedName>
</protein>
<comment type="caution">
    <text evidence="2">The sequence shown here is derived from an EMBL/GenBank/DDBJ whole genome shotgun (WGS) entry which is preliminary data.</text>
</comment>
<dbReference type="Proteomes" id="UP001153269">
    <property type="component" value="Unassembled WGS sequence"/>
</dbReference>
<dbReference type="AlphaFoldDB" id="A0A9N7ZDB6"/>
<sequence length="110" mass="12576">MVEDRRERKVELAELRGARAGKHQWRTHHNAAQRSSSQPAPQESHLQGSEQRHFADLSLLSHSHEKQEGICLTVQRKHQPSVEGLTEWLGPPPVQMVIQSILYGSCYYGR</sequence>
<feature type="compositionally biased region" description="Basic residues" evidence="1">
    <location>
        <begin position="19"/>
        <end position="31"/>
    </location>
</feature>
<accession>A0A9N7ZDB6</accession>
<reference evidence="2" key="1">
    <citation type="submission" date="2020-03" db="EMBL/GenBank/DDBJ databases">
        <authorList>
            <person name="Weist P."/>
        </authorList>
    </citation>
    <scope>NUCLEOTIDE SEQUENCE</scope>
</reference>
<proteinExistence type="predicted"/>
<feature type="region of interest" description="Disordered" evidence="1">
    <location>
        <begin position="1"/>
        <end position="59"/>
    </location>
</feature>
<evidence type="ECO:0000256" key="1">
    <source>
        <dbReference type="SAM" id="MobiDB-lite"/>
    </source>
</evidence>
<gene>
    <name evidence="2" type="ORF">PLEPLA_LOCUS46792</name>
</gene>
<dbReference type="EMBL" id="CADEAL010004409">
    <property type="protein sequence ID" value="CAB1458957.1"/>
    <property type="molecule type" value="Genomic_DNA"/>
</dbReference>
<evidence type="ECO:0000313" key="3">
    <source>
        <dbReference type="Proteomes" id="UP001153269"/>
    </source>
</evidence>
<keyword evidence="3" id="KW-1185">Reference proteome</keyword>
<feature type="compositionally biased region" description="Basic and acidic residues" evidence="1">
    <location>
        <begin position="1"/>
        <end position="17"/>
    </location>
</feature>